<keyword evidence="3" id="KW-1185">Reference proteome</keyword>
<feature type="domain" description="F-box" evidence="1">
    <location>
        <begin position="23"/>
        <end position="61"/>
    </location>
</feature>
<evidence type="ECO:0000313" key="3">
    <source>
        <dbReference type="Proteomes" id="UP001054889"/>
    </source>
</evidence>
<dbReference type="InterPro" id="IPR001810">
    <property type="entry name" value="F-box_dom"/>
</dbReference>
<reference evidence="2" key="1">
    <citation type="journal article" date="2018" name="DNA Res.">
        <title>Multiple hybrid de novo genome assembly of finger millet, an orphan allotetraploid crop.</title>
        <authorList>
            <person name="Hatakeyama M."/>
            <person name="Aluri S."/>
            <person name="Balachadran M.T."/>
            <person name="Sivarajan S.R."/>
            <person name="Patrignani A."/>
            <person name="Gruter S."/>
            <person name="Poveda L."/>
            <person name="Shimizu-Inatsugi R."/>
            <person name="Baeten J."/>
            <person name="Francoijs K.J."/>
            <person name="Nataraja K.N."/>
            <person name="Reddy Y.A.N."/>
            <person name="Phadnis S."/>
            <person name="Ravikumar R.L."/>
            <person name="Schlapbach R."/>
            <person name="Sreeman S.M."/>
            <person name="Shimizu K.K."/>
        </authorList>
    </citation>
    <scope>NUCLEOTIDE SEQUENCE</scope>
</reference>
<dbReference type="AlphaFoldDB" id="A0AAV5DJU4"/>
<dbReference type="PANTHER" id="PTHR34709">
    <property type="entry name" value="OS10G0396666 PROTEIN"/>
    <property type="match status" value="1"/>
</dbReference>
<dbReference type="SUPFAM" id="SSF81383">
    <property type="entry name" value="F-box domain"/>
    <property type="match status" value="1"/>
</dbReference>
<dbReference type="Proteomes" id="UP001054889">
    <property type="component" value="Unassembled WGS sequence"/>
</dbReference>
<proteinExistence type="predicted"/>
<reference evidence="2" key="2">
    <citation type="submission" date="2021-12" db="EMBL/GenBank/DDBJ databases">
        <title>Resequencing data analysis of finger millet.</title>
        <authorList>
            <person name="Hatakeyama M."/>
            <person name="Aluri S."/>
            <person name="Balachadran M.T."/>
            <person name="Sivarajan S.R."/>
            <person name="Poveda L."/>
            <person name="Shimizu-Inatsugi R."/>
            <person name="Schlapbach R."/>
            <person name="Sreeman S.M."/>
            <person name="Shimizu K.K."/>
        </authorList>
    </citation>
    <scope>NUCLEOTIDE SEQUENCE</scope>
</reference>
<evidence type="ECO:0000259" key="1">
    <source>
        <dbReference type="Pfam" id="PF00646"/>
    </source>
</evidence>
<dbReference type="Pfam" id="PF00646">
    <property type="entry name" value="F-box"/>
    <property type="match status" value="1"/>
</dbReference>
<protein>
    <recommendedName>
        <fullName evidence="1">F-box domain-containing protein</fullName>
    </recommendedName>
</protein>
<dbReference type="InterPro" id="IPR055312">
    <property type="entry name" value="FBL15-like"/>
</dbReference>
<gene>
    <name evidence="2" type="primary">ga28578</name>
    <name evidence="2" type="ORF">PR202_ga28578</name>
</gene>
<evidence type="ECO:0000313" key="2">
    <source>
        <dbReference type="EMBL" id="GJN10481.1"/>
    </source>
</evidence>
<comment type="caution">
    <text evidence="2">The sequence shown here is derived from an EMBL/GenBank/DDBJ whole genome shotgun (WGS) entry which is preliminary data.</text>
</comment>
<name>A0AAV5DJU4_ELECO</name>
<sequence length="233" mass="25392">MAQSGGEVAAKRPNLFPSGEDRLSALPDDIIVLILLRLDTIAEAARTSVLSSRWCRIWTLLPELTFRKAADYGHIRDVIAATEAPPLRQIRVKTNDDAPDSMAAWLPLAARRLSGVLRYRNSVEGHYEDDEDEDNTTIALPCFGKATKIVLNLGFLALALPSSGEFTRLTNLSKTRPVPRHMRAQRHRLLAAVPMLAKAPRPASTGNGQTHRPLGVSLGDGSGLCLRIAAAPY</sequence>
<accession>A0AAV5DJU4</accession>
<dbReference type="InterPro" id="IPR036047">
    <property type="entry name" value="F-box-like_dom_sf"/>
</dbReference>
<dbReference type="PANTHER" id="PTHR34709:SF61">
    <property type="entry name" value="OS07G0229100 PROTEIN"/>
    <property type="match status" value="1"/>
</dbReference>
<dbReference type="EMBL" id="BQKI01000017">
    <property type="protein sequence ID" value="GJN10481.1"/>
    <property type="molecule type" value="Genomic_DNA"/>
</dbReference>
<organism evidence="2 3">
    <name type="scientific">Eleusine coracana subsp. coracana</name>
    <dbReference type="NCBI Taxonomy" id="191504"/>
    <lineage>
        <taxon>Eukaryota</taxon>
        <taxon>Viridiplantae</taxon>
        <taxon>Streptophyta</taxon>
        <taxon>Embryophyta</taxon>
        <taxon>Tracheophyta</taxon>
        <taxon>Spermatophyta</taxon>
        <taxon>Magnoliopsida</taxon>
        <taxon>Liliopsida</taxon>
        <taxon>Poales</taxon>
        <taxon>Poaceae</taxon>
        <taxon>PACMAD clade</taxon>
        <taxon>Chloridoideae</taxon>
        <taxon>Cynodonteae</taxon>
        <taxon>Eleusininae</taxon>
        <taxon>Eleusine</taxon>
    </lineage>
</organism>